<dbReference type="PRINTS" id="PR00792">
    <property type="entry name" value="PEPSIN"/>
</dbReference>
<keyword evidence="6" id="KW-1185">Reference proteome</keyword>
<reference evidence="5 6" key="1">
    <citation type="journal article" date="2019" name="Philos. Trans. R. Soc. Lond., B, Biol. Sci.">
        <title>Ant behaviour and brain gene expression of defending hosts depend on the ecological success of the intruding social parasite.</title>
        <authorList>
            <person name="Kaur R."/>
            <person name="Stoldt M."/>
            <person name="Jongepier E."/>
            <person name="Feldmeyer B."/>
            <person name="Menzel F."/>
            <person name="Bornberg-Bauer E."/>
            <person name="Foitzik S."/>
        </authorList>
    </citation>
    <scope>NUCLEOTIDE SEQUENCE [LARGE SCALE GENOMIC DNA]</scope>
    <source>
        <tissue evidence="5">Whole body</tissue>
    </source>
</reference>
<protein>
    <recommendedName>
        <fullName evidence="4">Peptidase A1 domain-containing protein</fullName>
    </recommendedName>
</protein>
<proteinExistence type="inferred from homology"/>
<comment type="caution">
    <text evidence="5">The sequence shown here is derived from an EMBL/GenBank/DDBJ whole genome shotgun (WGS) entry which is preliminary data.</text>
</comment>
<dbReference type="AlphaFoldDB" id="A0A4S2KTI7"/>
<feature type="domain" description="Peptidase A1" evidence="4">
    <location>
        <begin position="161"/>
        <end position="466"/>
    </location>
</feature>
<dbReference type="SUPFAM" id="SSF50630">
    <property type="entry name" value="Acid proteases"/>
    <property type="match status" value="3"/>
</dbReference>
<evidence type="ECO:0000259" key="4">
    <source>
        <dbReference type="PROSITE" id="PS51767"/>
    </source>
</evidence>
<feature type="active site" evidence="2">
    <location>
        <position position="362"/>
    </location>
</feature>
<feature type="active site" evidence="2">
    <location>
        <position position="179"/>
    </location>
</feature>
<dbReference type="InterPro" id="IPR033121">
    <property type="entry name" value="PEPTIDASE_A1"/>
</dbReference>
<feature type="disulfide bond" evidence="3">
    <location>
        <begin position="353"/>
        <end position="357"/>
    </location>
</feature>
<dbReference type="InterPro" id="IPR021109">
    <property type="entry name" value="Peptidase_aspartic_dom_sf"/>
</dbReference>
<dbReference type="FunFam" id="2.40.70.10:FF:000044">
    <property type="entry name" value="Lysosomal aspartic protease"/>
    <property type="match status" value="1"/>
</dbReference>
<comment type="similarity">
    <text evidence="1">Belongs to the peptidase A1 family.</text>
</comment>
<sequence length="529" mass="60299">MKTIVAQVAYPVRKPSTDNNVRLIRLATLPLINYDNIQYYGTIEIGTPPQKFTVLFDTGFLRSLVEHNKYDSTRSSTYLPGNDTFNISYASVNVSGYLCNDNIIVSHRQVAALRKKIIVMATIRIPLYKTSSDEKFLAKTMARLRSDTANVSLINYDNLQYYGNIEIGTPPQTFKICIDTGSSDLWVPSKDCGVSQPACLKHNKYDNTKSNTYVEDGVTFNSSYRDGRVYGNLSIDNVRIGGLKVTSQIFGEVFKFSTEFWDWSQCDGVLGMGYHDFKTPTVFQNMIDQGMVTPIFSIYLNRNYEDSHFGGELLLGETNPSHYVGEFTYVDVSRKEYWQFKMDKIKVKNHNLCAKGCQAIVDMGFSKIGGPPREIAALKRKINVTTDRVPCDDDYIYSLPPINFVIGGETFQLNGKDYILKVTENICILAFQDNPINIYMEWILGDVFIRRYYTVFDMKDDRIAGLNVSFHTFGEITNFATNFWDSDGVLGMGYADLSHFNMPNVFQHMIDEQVVSRPIFSFYLNRYPV</sequence>
<evidence type="ECO:0000313" key="6">
    <source>
        <dbReference type="Proteomes" id="UP000310200"/>
    </source>
</evidence>
<dbReference type="PANTHER" id="PTHR47966:SF51">
    <property type="entry name" value="BETA-SITE APP-CLEAVING ENZYME, ISOFORM A-RELATED"/>
    <property type="match status" value="1"/>
</dbReference>
<dbReference type="Gene3D" id="2.60.40.1960">
    <property type="match status" value="1"/>
</dbReference>
<evidence type="ECO:0000256" key="3">
    <source>
        <dbReference type="PIRSR" id="PIRSR601461-2"/>
    </source>
</evidence>
<evidence type="ECO:0000256" key="2">
    <source>
        <dbReference type="PIRSR" id="PIRSR601461-1"/>
    </source>
</evidence>
<dbReference type="STRING" id="300112.A0A4S2KTI7"/>
<dbReference type="InterPro" id="IPR001461">
    <property type="entry name" value="Aspartic_peptidase_A1"/>
</dbReference>
<dbReference type="GO" id="GO:0005764">
    <property type="term" value="C:lysosome"/>
    <property type="evidence" value="ECO:0007669"/>
    <property type="project" value="TreeGrafter"/>
</dbReference>
<dbReference type="PANTHER" id="PTHR47966">
    <property type="entry name" value="BETA-SITE APP-CLEAVING ENZYME, ISOFORM A-RELATED"/>
    <property type="match status" value="1"/>
</dbReference>
<accession>A0A4S2KTI7</accession>
<organism evidence="5 6">
    <name type="scientific">Temnothorax longispinosus</name>
    <dbReference type="NCBI Taxonomy" id="300112"/>
    <lineage>
        <taxon>Eukaryota</taxon>
        <taxon>Metazoa</taxon>
        <taxon>Ecdysozoa</taxon>
        <taxon>Arthropoda</taxon>
        <taxon>Hexapoda</taxon>
        <taxon>Insecta</taxon>
        <taxon>Pterygota</taxon>
        <taxon>Neoptera</taxon>
        <taxon>Endopterygota</taxon>
        <taxon>Hymenoptera</taxon>
        <taxon>Apocrita</taxon>
        <taxon>Aculeata</taxon>
        <taxon>Formicoidea</taxon>
        <taxon>Formicidae</taxon>
        <taxon>Myrmicinae</taxon>
        <taxon>Temnothorax</taxon>
    </lineage>
</organism>
<dbReference type="Gene3D" id="2.40.70.10">
    <property type="entry name" value="Acid Proteases"/>
    <property type="match status" value="4"/>
</dbReference>
<dbReference type="FunFam" id="2.40.70.10:FF:000008">
    <property type="entry name" value="Cathepsin D"/>
    <property type="match status" value="1"/>
</dbReference>
<dbReference type="GO" id="GO:0004190">
    <property type="term" value="F:aspartic-type endopeptidase activity"/>
    <property type="evidence" value="ECO:0007669"/>
    <property type="project" value="InterPro"/>
</dbReference>
<name>A0A4S2KTI7_9HYME</name>
<feature type="disulfide bond" evidence="3">
    <location>
        <begin position="192"/>
        <end position="199"/>
    </location>
</feature>
<dbReference type="EMBL" id="QBLH01001719">
    <property type="protein sequence ID" value="TGZ51338.1"/>
    <property type="molecule type" value="Genomic_DNA"/>
</dbReference>
<keyword evidence="3" id="KW-1015">Disulfide bond</keyword>
<dbReference type="PROSITE" id="PS51767">
    <property type="entry name" value="PEPTIDASE_A1"/>
    <property type="match status" value="1"/>
</dbReference>
<dbReference type="Pfam" id="PF00026">
    <property type="entry name" value="Asp"/>
    <property type="match status" value="2"/>
</dbReference>
<evidence type="ECO:0000256" key="1">
    <source>
        <dbReference type="ARBA" id="ARBA00007447"/>
    </source>
</evidence>
<evidence type="ECO:0000313" key="5">
    <source>
        <dbReference type="EMBL" id="TGZ51338.1"/>
    </source>
</evidence>
<dbReference type="GO" id="GO:0006508">
    <property type="term" value="P:proteolysis"/>
    <property type="evidence" value="ECO:0007669"/>
    <property type="project" value="InterPro"/>
</dbReference>
<dbReference type="Proteomes" id="UP000310200">
    <property type="component" value="Unassembled WGS sequence"/>
</dbReference>
<gene>
    <name evidence="5" type="ORF">DBV15_11866</name>
</gene>